<evidence type="ECO:0000256" key="2">
    <source>
        <dbReference type="ARBA" id="ARBA00022723"/>
    </source>
</evidence>
<dbReference type="SUPFAM" id="SSF57850">
    <property type="entry name" value="RING/U-box"/>
    <property type="match status" value="1"/>
</dbReference>
<evidence type="ECO:0000259" key="8">
    <source>
        <dbReference type="PROSITE" id="PS50089"/>
    </source>
</evidence>
<feature type="compositionally biased region" description="Low complexity" evidence="7">
    <location>
        <begin position="644"/>
        <end position="658"/>
    </location>
</feature>
<evidence type="ECO:0000256" key="6">
    <source>
        <dbReference type="PROSITE-ProRule" id="PRU00175"/>
    </source>
</evidence>
<dbReference type="PROSITE" id="PS00518">
    <property type="entry name" value="ZF_RING_1"/>
    <property type="match status" value="1"/>
</dbReference>
<reference evidence="9 10" key="1">
    <citation type="submission" date="2024-02" db="EMBL/GenBank/DDBJ databases">
        <title>Chromosome-scale genome assembly of the rough periwinkle Littorina saxatilis.</title>
        <authorList>
            <person name="De Jode A."/>
            <person name="Faria R."/>
            <person name="Formenti G."/>
            <person name="Sims Y."/>
            <person name="Smith T.P."/>
            <person name="Tracey A."/>
            <person name="Wood J.M.D."/>
            <person name="Zagrodzka Z.B."/>
            <person name="Johannesson K."/>
            <person name="Butlin R.K."/>
            <person name="Leder E.H."/>
        </authorList>
    </citation>
    <scope>NUCLEOTIDE SEQUENCE [LARGE SCALE GENOMIC DNA]</scope>
    <source>
        <strain evidence="9">Snail1</strain>
        <tissue evidence="9">Muscle</tissue>
    </source>
</reference>
<dbReference type="PROSITE" id="PS50089">
    <property type="entry name" value="ZF_RING_2"/>
    <property type="match status" value="1"/>
</dbReference>
<dbReference type="GO" id="GO:0000122">
    <property type="term" value="P:negative regulation of transcription by RNA polymerase II"/>
    <property type="evidence" value="ECO:0007669"/>
    <property type="project" value="TreeGrafter"/>
</dbReference>
<evidence type="ECO:0000256" key="5">
    <source>
        <dbReference type="ARBA" id="ARBA00023242"/>
    </source>
</evidence>
<dbReference type="Proteomes" id="UP001374579">
    <property type="component" value="Unassembled WGS sequence"/>
</dbReference>
<dbReference type="EMBL" id="JBAMIC010000003">
    <property type="protein sequence ID" value="KAK7109711.1"/>
    <property type="molecule type" value="Genomic_DNA"/>
</dbReference>
<dbReference type="Gene3D" id="3.10.20.90">
    <property type="entry name" value="Phosphatidylinositol 3-kinase Catalytic Subunit, Chain A, domain 1"/>
    <property type="match status" value="1"/>
</dbReference>
<feature type="compositionally biased region" description="Basic and acidic residues" evidence="7">
    <location>
        <begin position="380"/>
        <end position="401"/>
    </location>
</feature>
<dbReference type="InterPro" id="IPR013083">
    <property type="entry name" value="Znf_RING/FYVE/PHD"/>
</dbReference>
<dbReference type="PANTHER" id="PTHR10825:SF72">
    <property type="entry name" value="UBIQUITIN-LIKE DOMAIN-CONTAINING PROTEIN"/>
    <property type="match status" value="1"/>
</dbReference>
<evidence type="ECO:0000313" key="10">
    <source>
        <dbReference type="Proteomes" id="UP001374579"/>
    </source>
</evidence>
<feature type="region of interest" description="Disordered" evidence="7">
    <location>
        <begin position="458"/>
        <end position="610"/>
    </location>
</feature>
<dbReference type="Gene3D" id="3.30.40.10">
    <property type="entry name" value="Zinc/RING finger domain, C3HC4 (zinc finger)"/>
    <property type="match status" value="1"/>
</dbReference>
<feature type="compositionally biased region" description="Basic and acidic residues" evidence="7">
    <location>
        <begin position="711"/>
        <end position="730"/>
    </location>
</feature>
<feature type="region of interest" description="Disordered" evidence="7">
    <location>
        <begin position="239"/>
        <end position="283"/>
    </location>
</feature>
<evidence type="ECO:0000256" key="1">
    <source>
        <dbReference type="ARBA" id="ARBA00004123"/>
    </source>
</evidence>
<dbReference type="CDD" id="cd16736">
    <property type="entry name" value="RING-HC_PCGF4"/>
    <property type="match status" value="1"/>
</dbReference>
<gene>
    <name evidence="9" type="ORF">V1264_013702</name>
</gene>
<keyword evidence="2" id="KW-0479">Metal-binding</keyword>
<feature type="region of interest" description="Disordered" evidence="7">
    <location>
        <begin position="698"/>
        <end position="736"/>
    </location>
</feature>
<dbReference type="Pfam" id="PF13923">
    <property type="entry name" value="zf-C3HC4_2"/>
    <property type="match status" value="1"/>
</dbReference>
<dbReference type="FunFam" id="3.30.40.10:FF:000122">
    <property type="entry name" value="polycomb group RING finger protein 1"/>
    <property type="match status" value="1"/>
</dbReference>
<evidence type="ECO:0000256" key="3">
    <source>
        <dbReference type="ARBA" id="ARBA00022771"/>
    </source>
</evidence>
<accession>A0AAN9GIW3</accession>
<dbReference type="InterPro" id="IPR032443">
    <property type="entry name" value="RAWUL"/>
</dbReference>
<dbReference type="CDD" id="cd17082">
    <property type="entry name" value="RAWUL_PCGF2_like"/>
    <property type="match status" value="1"/>
</dbReference>
<feature type="compositionally biased region" description="Polar residues" evidence="7">
    <location>
        <begin position="570"/>
        <end position="580"/>
    </location>
</feature>
<keyword evidence="10" id="KW-1185">Reference proteome</keyword>
<feature type="region of interest" description="Disordered" evidence="7">
    <location>
        <begin position="644"/>
        <end position="677"/>
    </location>
</feature>
<feature type="compositionally biased region" description="Low complexity" evidence="7">
    <location>
        <begin position="480"/>
        <end position="498"/>
    </location>
</feature>
<dbReference type="SMART" id="SM00184">
    <property type="entry name" value="RING"/>
    <property type="match status" value="1"/>
</dbReference>
<dbReference type="GO" id="GO:1990841">
    <property type="term" value="F:promoter-specific chromatin binding"/>
    <property type="evidence" value="ECO:0007669"/>
    <property type="project" value="TreeGrafter"/>
</dbReference>
<feature type="compositionally biased region" description="Polar residues" evidence="7">
    <location>
        <begin position="601"/>
        <end position="610"/>
    </location>
</feature>
<name>A0AAN9GIW3_9CAEN</name>
<evidence type="ECO:0000256" key="7">
    <source>
        <dbReference type="SAM" id="MobiDB-lite"/>
    </source>
</evidence>
<comment type="caution">
    <text evidence="9">The sequence shown here is derived from an EMBL/GenBank/DDBJ whole genome shotgun (WGS) entry which is preliminary data.</text>
</comment>
<feature type="compositionally biased region" description="Polar residues" evidence="7">
    <location>
        <begin position="519"/>
        <end position="546"/>
    </location>
</feature>
<dbReference type="InterPro" id="IPR017907">
    <property type="entry name" value="Znf_RING_CS"/>
</dbReference>
<organism evidence="9 10">
    <name type="scientific">Littorina saxatilis</name>
    <dbReference type="NCBI Taxonomy" id="31220"/>
    <lineage>
        <taxon>Eukaryota</taxon>
        <taxon>Metazoa</taxon>
        <taxon>Spiralia</taxon>
        <taxon>Lophotrochozoa</taxon>
        <taxon>Mollusca</taxon>
        <taxon>Gastropoda</taxon>
        <taxon>Caenogastropoda</taxon>
        <taxon>Littorinimorpha</taxon>
        <taxon>Littorinoidea</taxon>
        <taxon>Littorinidae</taxon>
        <taxon>Littorina</taxon>
    </lineage>
</organism>
<dbReference type="GO" id="GO:0035102">
    <property type="term" value="C:PRC1 complex"/>
    <property type="evidence" value="ECO:0007669"/>
    <property type="project" value="TreeGrafter"/>
</dbReference>
<dbReference type="InterPro" id="IPR001841">
    <property type="entry name" value="Znf_RING"/>
</dbReference>
<dbReference type="PANTHER" id="PTHR10825">
    <property type="entry name" value="RING FINGER DOMAIN-CONTAINING, POLYCOMB GROUP COMPONENT"/>
    <property type="match status" value="1"/>
</dbReference>
<keyword evidence="5" id="KW-0539">Nucleus</keyword>
<dbReference type="AlphaFoldDB" id="A0AAN9GIW3"/>
<dbReference type="GO" id="GO:0008270">
    <property type="term" value="F:zinc ion binding"/>
    <property type="evidence" value="ECO:0007669"/>
    <property type="project" value="UniProtKB-KW"/>
</dbReference>
<feature type="compositionally biased region" description="Low complexity" evidence="7">
    <location>
        <begin position="581"/>
        <end position="594"/>
    </location>
</feature>
<sequence length="736" mass="80305">MYHCTKISIADLNPHLMCVLCGGYFIDATTIIECLHSFCRTCVVRYLESSKFCPICDVQVHKTRPLLNIRSDKTLQDLVYKLVPGLFEKEMLRRREFLSQHPEIPTLGMDLEQRGMAHMVPAHSLPEERISLVLQLVAPAPSLFSDPRTHSITSLKPRDRRYLLCPSDVTIGHLKKFVRIKFGLQEKYQIDVFYKQSEETINDDFTLLDVTFIYSWNRKKPLRLCYSVYEKPRRKRKLTAAARSLVSRPSPARKARLEDRKMTHTSDLDHLSKTSVSSSLSSGRAMMSTAVKNKLNVQQSSSRTAKLPGRGAFCSKGTNTKLVKMKKDAWKKRSSFGGKIPGKINASFHGVQKNGAGRKKMVPTTKSVTAGSFSTKLTYRKDSSNGKLKEKNGNTKSDTKHFNGKPDSVFSNGSMATVSKAKNITTHSSSPTKKHVSKVNGSVSPTLSASFHRKSASASATAASSGRIGANDSDGPKTLKVSQLKQSSSRSSSPRLPVTNDSRCSSPKLLGVASKDKNSPSSKLATNGASRSGSPRLSVSNGSRSGSPRLLRELESNGSRSGSPRFFKVSETNGSRSGSPRLSSVGDRGSRSGSPKLLNGKTDSSKTSSGYTTLRTVTAKHSDTHRVRSSPLFPSVPVEERITIDVTTSSETSSDVTSPGAEDRANSTGLEEPEDFDAGGHVCNVAVFAPRPLPSLVHIPHNGLRHSGKSGVKDSAKVSRPSHVDSDSKTHSNKKR</sequence>
<feature type="compositionally biased region" description="Basic and acidic residues" evidence="7">
    <location>
        <begin position="255"/>
        <end position="272"/>
    </location>
</feature>
<feature type="compositionally biased region" description="Polar residues" evidence="7">
    <location>
        <begin position="409"/>
        <end position="431"/>
    </location>
</feature>
<feature type="region of interest" description="Disordered" evidence="7">
    <location>
        <begin position="380"/>
        <end position="445"/>
    </location>
</feature>
<feature type="domain" description="RING-type" evidence="8">
    <location>
        <begin position="18"/>
        <end position="57"/>
    </location>
</feature>
<feature type="compositionally biased region" description="Low complexity" evidence="7">
    <location>
        <begin position="273"/>
        <end position="282"/>
    </location>
</feature>
<evidence type="ECO:0000256" key="4">
    <source>
        <dbReference type="ARBA" id="ARBA00022833"/>
    </source>
</evidence>
<protein>
    <recommendedName>
        <fullName evidence="8">RING-type domain-containing protein</fullName>
    </recommendedName>
</protein>
<dbReference type="Pfam" id="PF16207">
    <property type="entry name" value="RAWUL"/>
    <property type="match status" value="1"/>
</dbReference>
<keyword evidence="4" id="KW-0862">Zinc</keyword>
<proteinExistence type="predicted"/>
<evidence type="ECO:0000313" key="9">
    <source>
        <dbReference type="EMBL" id="KAK7109711.1"/>
    </source>
</evidence>
<keyword evidence="3 6" id="KW-0863">Zinc-finger</keyword>
<comment type="subcellular location">
    <subcellularLocation>
        <location evidence="1">Nucleus</location>
    </subcellularLocation>
</comment>